<dbReference type="Proteomes" id="UP000095255">
    <property type="component" value="Unassembled WGS sequence"/>
</dbReference>
<keyword evidence="3" id="KW-1185">Reference proteome</keyword>
<accession>A0A1E5L653</accession>
<evidence type="ECO:0000313" key="3">
    <source>
        <dbReference type="Proteomes" id="UP000095255"/>
    </source>
</evidence>
<sequence>MDIVKNGEKEAMIIPKGRIDMSNSHILKDKLLELYNDSYLFITIDFSDVAGIDSSGLGKLLLFQKKLKEKNGELKIINVSSEYIKKMFEMIHLNKVIHIETL</sequence>
<dbReference type="STRING" id="1390249.BHU72_02080"/>
<dbReference type="OrthoDB" id="9794628at2"/>
<dbReference type="Gene3D" id="3.30.750.24">
    <property type="entry name" value="STAS domain"/>
    <property type="match status" value="1"/>
</dbReference>
<gene>
    <name evidence="2" type="ORF">BHU72_02080</name>
</gene>
<dbReference type="CDD" id="cd07043">
    <property type="entry name" value="STAS_anti-anti-sigma_factors"/>
    <property type="match status" value="1"/>
</dbReference>
<dbReference type="EMBL" id="MJAT01000012">
    <property type="protein sequence ID" value="OEH85610.1"/>
    <property type="molecule type" value="Genomic_DNA"/>
</dbReference>
<dbReference type="InterPro" id="IPR036513">
    <property type="entry name" value="STAS_dom_sf"/>
</dbReference>
<dbReference type="AlphaFoldDB" id="A0A1E5L653"/>
<proteinExistence type="predicted"/>
<comment type="caution">
    <text evidence="2">The sequence shown here is derived from an EMBL/GenBank/DDBJ whole genome shotgun (WGS) entry which is preliminary data.</text>
</comment>
<dbReference type="Pfam" id="PF01740">
    <property type="entry name" value="STAS"/>
    <property type="match status" value="1"/>
</dbReference>
<evidence type="ECO:0000313" key="2">
    <source>
        <dbReference type="EMBL" id="OEH85610.1"/>
    </source>
</evidence>
<reference evidence="2 3" key="1">
    <citation type="submission" date="2016-09" db="EMBL/GenBank/DDBJ databases">
        <title>Desulfuribacillus arsenicus sp. nov., an obligately anaerobic, dissimilatory arsenic- and antimonate-reducing bacterium isolated from anoxic sediments.</title>
        <authorList>
            <person name="Abin C.A."/>
            <person name="Hollibaugh J.T."/>
        </authorList>
    </citation>
    <scope>NUCLEOTIDE SEQUENCE [LARGE SCALE GENOMIC DNA]</scope>
    <source>
        <strain evidence="2 3">MLFW-2</strain>
    </source>
</reference>
<dbReference type="PROSITE" id="PS50801">
    <property type="entry name" value="STAS"/>
    <property type="match status" value="1"/>
</dbReference>
<protein>
    <submittedName>
        <fullName evidence="2">Anti-anti-sigma factor</fullName>
    </submittedName>
</protein>
<dbReference type="GO" id="GO:0043856">
    <property type="term" value="F:anti-sigma factor antagonist activity"/>
    <property type="evidence" value="ECO:0007669"/>
    <property type="project" value="TreeGrafter"/>
</dbReference>
<dbReference type="InterPro" id="IPR002645">
    <property type="entry name" value="STAS_dom"/>
</dbReference>
<organism evidence="2 3">
    <name type="scientific">Desulfuribacillus stibiiarsenatis</name>
    <dbReference type="NCBI Taxonomy" id="1390249"/>
    <lineage>
        <taxon>Bacteria</taxon>
        <taxon>Bacillati</taxon>
        <taxon>Bacillota</taxon>
        <taxon>Desulfuribacillia</taxon>
        <taxon>Desulfuribacillales</taxon>
        <taxon>Desulfuribacillaceae</taxon>
        <taxon>Desulfuribacillus</taxon>
    </lineage>
</organism>
<feature type="domain" description="STAS" evidence="1">
    <location>
        <begin position="17"/>
        <end position="102"/>
    </location>
</feature>
<dbReference type="SUPFAM" id="SSF52091">
    <property type="entry name" value="SpoIIaa-like"/>
    <property type="match status" value="1"/>
</dbReference>
<evidence type="ECO:0000259" key="1">
    <source>
        <dbReference type="PROSITE" id="PS50801"/>
    </source>
</evidence>
<name>A0A1E5L653_9FIRM</name>
<dbReference type="PANTHER" id="PTHR33495">
    <property type="entry name" value="ANTI-SIGMA FACTOR ANTAGONIST TM_1081-RELATED-RELATED"/>
    <property type="match status" value="1"/>
</dbReference>
<dbReference type="RefSeq" id="WP_069701694.1">
    <property type="nucleotide sequence ID" value="NZ_MJAT01000012.1"/>
</dbReference>